<evidence type="ECO:0000313" key="2">
    <source>
        <dbReference type="EMBL" id="AJA73496.1"/>
    </source>
</evidence>
<dbReference type="Pfam" id="PF13392">
    <property type="entry name" value="HNH_3"/>
    <property type="match status" value="1"/>
</dbReference>
<dbReference type="GO" id="GO:0004519">
    <property type="term" value="F:endonuclease activity"/>
    <property type="evidence" value="ECO:0007669"/>
    <property type="project" value="UniProtKB-KW"/>
</dbReference>
<dbReference type="SUPFAM" id="SSF54060">
    <property type="entry name" value="His-Me finger endonucleases"/>
    <property type="match status" value="1"/>
</dbReference>
<keyword evidence="2" id="KW-0255">Endonuclease</keyword>
<dbReference type="RefSeq" id="YP_009194693.1">
    <property type="nucleotide sequence ID" value="NC_028754.1"/>
</dbReference>
<keyword evidence="2" id="KW-0540">Nuclease</keyword>
<feature type="domain" description="HNH nuclease" evidence="1">
    <location>
        <begin position="59"/>
        <end position="101"/>
    </location>
</feature>
<dbReference type="GO" id="GO:0003677">
    <property type="term" value="F:DNA binding"/>
    <property type="evidence" value="ECO:0007669"/>
    <property type="project" value="InterPro"/>
</dbReference>
<proteinExistence type="predicted"/>
<dbReference type="Gene3D" id="3.90.75.20">
    <property type="match status" value="1"/>
</dbReference>
<keyword evidence="2" id="KW-0378">Hydrolase</keyword>
<accession>A0A0A7TWH5</accession>
<dbReference type="Proteomes" id="UP000031070">
    <property type="component" value="Segment"/>
</dbReference>
<organism evidence="2 3">
    <name type="scientific">Salmonella phage Shivani</name>
    <dbReference type="NCBI Taxonomy" id="1572715"/>
    <lineage>
        <taxon>Viruses</taxon>
        <taxon>Duplodnaviria</taxon>
        <taxon>Heunggongvirae</taxon>
        <taxon>Uroviricota</taxon>
        <taxon>Caudoviricetes</taxon>
        <taxon>Demerecviridae</taxon>
        <taxon>Markadamsvirinae</taxon>
        <taxon>Tequintavirus</taxon>
        <taxon>Tequintavirus shivani</taxon>
    </lineage>
</organism>
<dbReference type="InterPro" id="IPR044925">
    <property type="entry name" value="His-Me_finger_sf"/>
</dbReference>
<dbReference type="InterPro" id="IPR016177">
    <property type="entry name" value="DNA-bd_dom_sf"/>
</dbReference>
<name>A0A0A7TWH5_9CAUD</name>
<sequence>MELTQEYLKSILEYDEHIGNFRWKFRKELDNAWNARHAGCLAGGKSNGYISIRIDGKPYYAHQLAFLYKKGYIPENIDHKDINPTNNVWDNLRESTESQNNANKSKYSNNTSGYKNVSWNKRANKWQVSVTKDRKTIYGGIFSDLKEAVETANELRFEYFGEFAIYEGFRG</sequence>
<evidence type="ECO:0000313" key="3">
    <source>
        <dbReference type="Proteomes" id="UP000031070"/>
    </source>
</evidence>
<dbReference type="SUPFAM" id="SSF54171">
    <property type="entry name" value="DNA-binding domain"/>
    <property type="match status" value="1"/>
</dbReference>
<dbReference type="EMBL" id="KP143763">
    <property type="protein sequence ID" value="AJA73496.1"/>
    <property type="molecule type" value="Genomic_DNA"/>
</dbReference>
<dbReference type="GeneID" id="26646570"/>
<evidence type="ECO:0000259" key="1">
    <source>
        <dbReference type="Pfam" id="PF13392"/>
    </source>
</evidence>
<keyword evidence="3" id="KW-1185">Reference proteome</keyword>
<dbReference type="OrthoDB" id="21336at10239"/>
<protein>
    <submittedName>
        <fullName evidence="2">HNH homing endonuclease</fullName>
    </submittedName>
</protein>
<reference evidence="3" key="1">
    <citation type="submission" date="2014-11" db="EMBL/GenBank/DDBJ databases">
        <title>Complete Genome of Salmonella enterica serovar Typhimurium Siphophage Shivani.</title>
        <authorList>
            <person name="Piya D."/>
            <person name="Xie Y."/>
            <person name="Hernandez A.C."/>
            <person name="Everett G.F.K."/>
        </authorList>
    </citation>
    <scope>NUCLEOTIDE SEQUENCE [LARGE SCALE GENOMIC DNA]</scope>
</reference>
<dbReference type="InterPro" id="IPR003615">
    <property type="entry name" value="HNH_nuc"/>
</dbReference>
<dbReference type="KEGG" id="vg:26646570"/>
<gene>
    <name evidence="2" type="ORF">CPT_Shivani49</name>
</gene>